<evidence type="ECO:0000313" key="2">
    <source>
        <dbReference type="EMBL" id="CAK9063740.1"/>
    </source>
</evidence>
<comment type="caution">
    <text evidence="2">The sequence shown here is derived from an EMBL/GenBank/DDBJ whole genome shotgun (WGS) entry which is preliminary data.</text>
</comment>
<organism evidence="2 3">
    <name type="scientific">Durusdinium trenchii</name>
    <dbReference type="NCBI Taxonomy" id="1381693"/>
    <lineage>
        <taxon>Eukaryota</taxon>
        <taxon>Sar</taxon>
        <taxon>Alveolata</taxon>
        <taxon>Dinophyceae</taxon>
        <taxon>Suessiales</taxon>
        <taxon>Symbiodiniaceae</taxon>
        <taxon>Durusdinium</taxon>
    </lineage>
</organism>
<name>A0ABP0NMR5_9DINO</name>
<keyword evidence="3" id="KW-1185">Reference proteome</keyword>
<dbReference type="EMBL" id="CAXAMN010021815">
    <property type="protein sequence ID" value="CAK9063740.1"/>
    <property type="molecule type" value="Genomic_DNA"/>
</dbReference>
<evidence type="ECO:0000313" key="1">
    <source>
        <dbReference type="EMBL" id="CAK9063732.1"/>
    </source>
</evidence>
<proteinExistence type="predicted"/>
<dbReference type="EMBL" id="CAXAMN010021812">
    <property type="protein sequence ID" value="CAK9063732.1"/>
    <property type="molecule type" value="Genomic_DNA"/>
</dbReference>
<sequence length="128" mass="14213">MFASLILGAGLLGFFRALLDGVFMKLGSAVRQTLKTGVRAEELHNLLELEVVIEVPVSLIMTTYGLPEVSHRPASAFMALLSIVLSLTRQAKWLYEEFDVCGGMDVYQTEKTPKHQMNAPTPEFFPKP</sequence>
<accession>A0ABP0NMR5</accession>
<reference evidence="2 3" key="1">
    <citation type="submission" date="2024-02" db="EMBL/GenBank/DDBJ databases">
        <authorList>
            <person name="Chen Y."/>
            <person name="Shah S."/>
            <person name="Dougan E. K."/>
            <person name="Thang M."/>
            <person name="Chan C."/>
        </authorList>
    </citation>
    <scope>NUCLEOTIDE SEQUENCE [LARGE SCALE GENOMIC DNA]</scope>
</reference>
<dbReference type="Proteomes" id="UP001642484">
    <property type="component" value="Unassembled WGS sequence"/>
</dbReference>
<protein>
    <submittedName>
        <fullName evidence="2">Uncharacterized protein</fullName>
    </submittedName>
</protein>
<gene>
    <name evidence="1" type="ORF">CCMP2556_LOCUS31299</name>
    <name evidence="2" type="ORF">CCMP2556_LOCUS31303</name>
</gene>
<evidence type="ECO:0000313" key="3">
    <source>
        <dbReference type="Proteomes" id="UP001642484"/>
    </source>
</evidence>